<dbReference type="Proteomes" id="UP000322000">
    <property type="component" value="Chromosome 4"/>
</dbReference>
<dbReference type="GO" id="GO:0015280">
    <property type="term" value="F:ligand-gated sodium channel activity"/>
    <property type="evidence" value="ECO:0007669"/>
    <property type="project" value="TreeGrafter"/>
</dbReference>
<dbReference type="PANTHER" id="PTHR11690:SF253">
    <property type="entry name" value="PICKPOCKET 18-RELATED"/>
    <property type="match status" value="1"/>
</dbReference>
<evidence type="ECO:0000256" key="11">
    <source>
        <dbReference type="ARBA" id="ARBA00023303"/>
    </source>
</evidence>
<evidence type="ECO:0000256" key="3">
    <source>
        <dbReference type="ARBA" id="ARBA00022448"/>
    </source>
</evidence>
<dbReference type="PANTHER" id="PTHR11690">
    <property type="entry name" value="AMILORIDE-SENSITIVE SODIUM CHANNEL-RELATED"/>
    <property type="match status" value="1"/>
</dbReference>
<keyword evidence="4 12" id="KW-0894">Sodium channel</keyword>
<sequence length="453" mass="51710">MRTVDPELWSKKLKKPAMQVSRPMRFGQQAGCRLEQRLRDSLRDALADFWRSCSVAAVKYINASATSCERYGYITLMLLTIAVGSSMVVNNFSLILKQPPLIISLQTTATPITNFKFPAVAVCSNKVISRAALRNYTNYLYKHPKNKIVYGFRRSEIEQNLLNMGALLTFALPPLKVHFENFIRDVESTYNVTDIMLKLSANCSTIMLRCSWRGRLEPCSSLFGTRLTALGFCCVFNSRYQPIDFYRKPAVLDLIGPDYGLGIVVKESRDDFAYVRRPVYGMEVMLIFAGDEYPMLESGDVRMYPLPRNASLFYNIHPLMQYPADDISYYSEKWRGCRLHGGGMSWCLTECRRDTARALCGCVPYAWQPQHARHAPHAPPTCTLGELACLNKHREKFMYLHPGEGTDPALSQERQDAMDCSNCRVLCRRQLYRAQISHSMHRLNLSLFGNFLS</sequence>
<dbReference type="Gene3D" id="2.60.470.10">
    <property type="entry name" value="Acid-sensing ion channels like domains"/>
    <property type="match status" value="1"/>
</dbReference>
<keyword evidence="5 12" id="KW-0812">Transmembrane</keyword>
<evidence type="ECO:0000256" key="12">
    <source>
        <dbReference type="RuleBase" id="RU000679"/>
    </source>
</evidence>
<dbReference type="RefSeq" id="XP_026726558.1">
    <property type="nucleotide sequence ID" value="XM_026870757.1"/>
</dbReference>
<evidence type="ECO:0000256" key="7">
    <source>
        <dbReference type="ARBA" id="ARBA00023053"/>
    </source>
</evidence>
<evidence type="ECO:0000256" key="4">
    <source>
        <dbReference type="ARBA" id="ARBA00022461"/>
    </source>
</evidence>
<evidence type="ECO:0000313" key="13">
    <source>
        <dbReference type="Proteomes" id="UP000322000"/>
    </source>
</evidence>
<keyword evidence="11 12" id="KW-0407">Ion channel</keyword>
<gene>
    <name evidence="14" type="primary">LOC113492994</name>
</gene>
<evidence type="ECO:0000256" key="9">
    <source>
        <dbReference type="ARBA" id="ARBA00023136"/>
    </source>
</evidence>
<evidence type="ECO:0000256" key="6">
    <source>
        <dbReference type="ARBA" id="ARBA00022989"/>
    </source>
</evidence>
<proteinExistence type="inferred from homology"/>
<evidence type="ECO:0000256" key="2">
    <source>
        <dbReference type="ARBA" id="ARBA00007193"/>
    </source>
</evidence>
<evidence type="ECO:0000256" key="10">
    <source>
        <dbReference type="ARBA" id="ARBA00023201"/>
    </source>
</evidence>
<dbReference type="InterPro" id="IPR001873">
    <property type="entry name" value="ENaC"/>
</dbReference>
<protein>
    <submittedName>
        <fullName evidence="14">Sodium channel protein Nach-like</fullName>
    </submittedName>
</protein>
<evidence type="ECO:0000313" key="14">
    <source>
        <dbReference type="RefSeq" id="XP_026726558.1"/>
    </source>
</evidence>
<evidence type="ECO:0000256" key="1">
    <source>
        <dbReference type="ARBA" id="ARBA00004141"/>
    </source>
</evidence>
<evidence type="ECO:0000256" key="8">
    <source>
        <dbReference type="ARBA" id="ARBA00023065"/>
    </source>
</evidence>
<keyword evidence="10 12" id="KW-0739">Sodium transport</keyword>
<accession>A0A7E5VE24</accession>
<keyword evidence="3 12" id="KW-0813">Transport</keyword>
<comment type="subcellular location">
    <subcellularLocation>
        <location evidence="1">Membrane</location>
        <topology evidence="1">Multi-pass membrane protein</topology>
    </subcellularLocation>
</comment>
<name>A0A7E5VE24_TRINI</name>
<dbReference type="AlphaFoldDB" id="A0A7E5VE24"/>
<evidence type="ECO:0000256" key="5">
    <source>
        <dbReference type="ARBA" id="ARBA00022692"/>
    </source>
</evidence>
<dbReference type="KEGG" id="tnl:113492994"/>
<keyword evidence="9" id="KW-0472">Membrane</keyword>
<dbReference type="OrthoDB" id="7208184at2759"/>
<dbReference type="GeneID" id="113492994"/>
<comment type="similarity">
    <text evidence="2 12">Belongs to the amiloride-sensitive sodium channel (TC 1.A.6) family.</text>
</comment>
<dbReference type="Pfam" id="PF00858">
    <property type="entry name" value="ASC"/>
    <property type="match status" value="1"/>
</dbReference>
<keyword evidence="8 12" id="KW-0406">Ion transport</keyword>
<organism evidence="13 14">
    <name type="scientific">Trichoplusia ni</name>
    <name type="common">Cabbage looper</name>
    <dbReference type="NCBI Taxonomy" id="7111"/>
    <lineage>
        <taxon>Eukaryota</taxon>
        <taxon>Metazoa</taxon>
        <taxon>Ecdysozoa</taxon>
        <taxon>Arthropoda</taxon>
        <taxon>Hexapoda</taxon>
        <taxon>Insecta</taxon>
        <taxon>Pterygota</taxon>
        <taxon>Neoptera</taxon>
        <taxon>Endopterygota</taxon>
        <taxon>Lepidoptera</taxon>
        <taxon>Glossata</taxon>
        <taxon>Ditrysia</taxon>
        <taxon>Noctuoidea</taxon>
        <taxon>Noctuidae</taxon>
        <taxon>Plusiinae</taxon>
        <taxon>Trichoplusia</taxon>
    </lineage>
</organism>
<keyword evidence="13" id="KW-1185">Reference proteome</keyword>
<keyword evidence="7" id="KW-0915">Sodium</keyword>
<dbReference type="InParanoid" id="A0A7E5VE24"/>
<reference evidence="14" key="1">
    <citation type="submission" date="2025-08" db="UniProtKB">
        <authorList>
            <consortium name="RefSeq"/>
        </authorList>
    </citation>
    <scope>IDENTIFICATION</scope>
</reference>
<dbReference type="GO" id="GO:0005886">
    <property type="term" value="C:plasma membrane"/>
    <property type="evidence" value="ECO:0007669"/>
    <property type="project" value="TreeGrafter"/>
</dbReference>
<keyword evidence="6" id="KW-1133">Transmembrane helix</keyword>